<keyword evidence="2" id="KW-1185">Reference proteome</keyword>
<dbReference type="AlphaFoldDB" id="A0A9E7EBL0"/>
<proteinExistence type="predicted"/>
<dbReference type="Proteomes" id="UP001055439">
    <property type="component" value="Chromosome 1"/>
</dbReference>
<sequence length="61" mass="6953">MSSCVVWQAGASDKQMLIMWERENFGGRQPSPNCKNVVVTQHVRHHSQTSTGEFSQAKEKY</sequence>
<accession>A0A9E7EBL0</accession>
<reference evidence="1" key="1">
    <citation type="submission" date="2022-05" db="EMBL/GenBank/DDBJ databases">
        <title>The Musa troglodytarum L. genome provides insights into the mechanism of non-climacteric behaviour and enrichment of carotenoids.</title>
        <authorList>
            <person name="Wang J."/>
        </authorList>
    </citation>
    <scope>NUCLEOTIDE SEQUENCE</scope>
    <source>
        <tissue evidence="1">Leaf</tissue>
    </source>
</reference>
<evidence type="ECO:0000313" key="1">
    <source>
        <dbReference type="EMBL" id="URD72963.1"/>
    </source>
</evidence>
<name>A0A9E7EBL0_9LILI</name>
<gene>
    <name evidence="1" type="ORF">MUK42_35868</name>
</gene>
<evidence type="ECO:0000313" key="2">
    <source>
        <dbReference type="Proteomes" id="UP001055439"/>
    </source>
</evidence>
<dbReference type="EMBL" id="CP097502">
    <property type="protein sequence ID" value="URD72963.1"/>
    <property type="molecule type" value="Genomic_DNA"/>
</dbReference>
<protein>
    <submittedName>
        <fullName evidence="1">Uncharacterized protein</fullName>
    </submittedName>
</protein>
<organism evidence="1 2">
    <name type="scientific">Musa troglodytarum</name>
    <name type="common">fe'i banana</name>
    <dbReference type="NCBI Taxonomy" id="320322"/>
    <lineage>
        <taxon>Eukaryota</taxon>
        <taxon>Viridiplantae</taxon>
        <taxon>Streptophyta</taxon>
        <taxon>Embryophyta</taxon>
        <taxon>Tracheophyta</taxon>
        <taxon>Spermatophyta</taxon>
        <taxon>Magnoliopsida</taxon>
        <taxon>Liliopsida</taxon>
        <taxon>Zingiberales</taxon>
        <taxon>Musaceae</taxon>
        <taxon>Musa</taxon>
    </lineage>
</organism>